<proteinExistence type="predicted"/>
<organism evidence="1 2">
    <name type="scientific">Araneus ventricosus</name>
    <name type="common">Orbweaver spider</name>
    <name type="synonym">Epeira ventricosa</name>
    <dbReference type="NCBI Taxonomy" id="182803"/>
    <lineage>
        <taxon>Eukaryota</taxon>
        <taxon>Metazoa</taxon>
        <taxon>Ecdysozoa</taxon>
        <taxon>Arthropoda</taxon>
        <taxon>Chelicerata</taxon>
        <taxon>Arachnida</taxon>
        <taxon>Araneae</taxon>
        <taxon>Araneomorphae</taxon>
        <taxon>Entelegynae</taxon>
        <taxon>Araneoidea</taxon>
        <taxon>Araneidae</taxon>
        <taxon>Araneus</taxon>
    </lineage>
</organism>
<keyword evidence="2" id="KW-1185">Reference proteome</keyword>
<dbReference type="OrthoDB" id="10055784at2759"/>
<name>A0A4Y2VJ99_ARAVE</name>
<evidence type="ECO:0000313" key="2">
    <source>
        <dbReference type="Proteomes" id="UP000499080"/>
    </source>
</evidence>
<reference evidence="1 2" key="1">
    <citation type="journal article" date="2019" name="Sci. Rep.">
        <title>Orb-weaving spider Araneus ventricosus genome elucidates the spidroin gene catalogue.</title>
        <authorList>
            <person name="Kono N."/>
            <person name="Nakamura H."/>
            <person name="Ohtoshi R."/>
            <person name="Moran D.A.P."/>
            <person name="Shinohara A."/>
            <person name="Yoshida Y."/>
            <person name="Fujiwara M."/>
            <person name="Mori M."/>
            <person name="Tomita M."/>
            <person name="Arakawa K."/>
        </authorList>
    </citation>
    <scope>NUCLEOTIDE SEQUENCE [LARGE SCALE GENOMIC DNA]</scope>
</reference>
<comment type="caution">
    <text evidence="1">The sequence shown here is derived from an EMBL/GenBank/DDBJ whole genome shotgun (WGS) entry which is preliminary data.</text>
</comment>
<accession>A0A4Y2VJ99</accession>
<dbReference type="AlphaFoldDB" id="A0A4Y2VJ99"/>
<sequence length="86" mass="10268">MKELLTILCECEKAVNSRPITYLSVDMQDLTPITPAMFLFDRSTDEVKDLYVRSANHIRKRLRFRAKVIEEPRKRLRREYLGQLIQ</sequence>
<dbReference type="Proteomes" id="UP000499080">
    <property type="component" value="Unassembled WGS sequence"/>
</dbReference>
<gene>
    <name evidence="1" type="ORF">AVEN_76427_1</name>
</gene>
<dbReference type="EMBL" id="BGPR01048321">
    <property type="protein sequence ID" value="GBO25335.1"/>
    <property type="molecule type" value="Genomic_DNA"/>
</dbReference>
<protein>
    <submittedName>
        <fullName evidence="1">Uncharacterized protein</fullName>
    </submittedName>
</protein>
<evidence type="ECO:0000313" key="1">
    <source>
        <dbReference type="EMBL" id="GBO25335.1"/>
    </source>
</evidence>